<keyword evidence="2" id="KW-1185">Reference proteome</keyword>
<reference evidence="1 2" key="1">
    <citation type="submission" date="2023-05" db="EMBL/GenBank/DDBJ databases">
        <title>Draft genome sequence of Streptomyces sp. B-S-A12 isolated from a cave soil in Thailand.</title>
        <authorList>
            <person name="Chamroensaksri N."/>
            <person name="Muangham S."/>
        </authorList>
    </citation>
    <scope>NUCLEOTIDE SEQUENCE [LARGE SCALE GENOMIC DNA]</scope>
    <source>
        <strain evidence="1 2">B-S-A12</strain>
    </source>
</reference>
<comment type="caution">
    <text evidence="1">The sequence shown here is derived from an EMBL/GenBank/DDBJ whole genome shotgun (WGS) entry which is preliminary data.</text>
</comment>
<gene>
    <name evidence="1" type="ORF">QIT00_34570</name>
</gene>
<sequence length="90" mass="10363">MPDRLDTDSLRPRFEMVVNRYGATLGTRPSSQARRLNIIETRSASTVDRAIKVAGELAREHNMIIRYQLARRANGMTYYPCVRARKAPQR</sequence>
<name>A0ABT6T6U7_9ACTN</name>
<proteinExistence type="predicted"/>
<protein>
    <submittedName>
        <fullName evidence="1">Uncharacterized protein</fullName>
    </submittedName>
</protein>
<dbReference type="EMBL" id="JASCIS010000058">
    <property type="protein sequence ID" value="MDI3423611.1"/>
    <property type="molecule type" value="Genomic_DNA"/>
</dbReference>
<organism evidence="1 2">
    <name type="scientific">Streptomyces luteolus</name>
    <dbReference type="NCBI Taxonomy" id="3043615"/>
    <lineage>
        <taxon>Bacteria</taxon>
        <taxon>Bacillati</taxon>
        <taxon>Actinomycetota</taxon>
        <taxon>Actinomycetes</taxon>
        <taxon>Kitasatosporales</taxon>
        <taxon>Streptomycetaceae</taxon>
        <taxon>Streptomyces</taxon>
    </lineage>
</organism>
<dbReference type="Proteomes" id="UP001237105">
    <property type="component" value="Unassembled WGS sequence"/>
</dbReference>
<evidence type="ECO:0000313" key="1">
    <source>
        <dbReference type="EMBL" id="MDI3423611.1"/>
    </source>
</evidence>
<accession>A0ABT6T6U7</accession>
<dbReference type="RefSeq" id="WP_282539448.1">
    <property type="nucleotide sequence ID" value="NZ_JASCIS010000058.1"/>
</dbReference>
<evidence type="ECO:0000313" key="2">
    <source>
        <dbReference type="Proteomes" id="UP001237105"/>
    </source>
</evidence>